<dbReference type="PANTHER" id="PTHR42085">
    <property type="entry name" value="F-BOX DOMAIN-CONTAINING PROTEIN"/>
    <property type="match status" value="1"/>
</dbReference>
<dbReference type="Proteomes" id="UP000800039">
    <property type="component" value="Unassembled WGS sequence"/>
</dbReference>
<organism evidence="1 2">
    <name type="scientific">Cucurbitaria berberidis CBS 394.84</name>
    <dbReference type="NCBI Taxonomy" id="1168544"/>
    <lineage>
        <taxon>Eukaryota</taxon>
        <taxon>Fungi</taxon>
        <taxon>Dikarya</taxon>
        <taxon>Ascomycota</taxon>
        <taxon>Pezizomycotina</taxon>
        <taxon>Dothideomycetes</taxon>
        <taxon>Pleosporomycetidae</taxon>
        <taxon>Pleosporales</taxon>
        <taxon>Pleosporineae</taxon>
        <taxon>Cucurbitariaceae</taxon>
        <taxon>Cucurbitaria</taxon>
    </lineage>
</organism>
<proteinExistence type="predicted"/>
<dbReference type="RefSeq" id="XP_040793757.1">
    <property type="nucleotide sequence ID" value="XM_040927325.1"/>
</dbReference>
<evidence type="ECO:0000313" key="1">
    <source>
        <dbReference type="EMBL" id="KAF1851194.1"/>
    </source>
</evidence>
<accession>A0A9P4LEL1</accession>
<dbReference type="GeneID" id="63844578"/>
<name>A0A9P4LEL1_9PLEO</name>
<comment type="caution">
    <text evidence="1">The sequence shown here is derived from an EMBL/GenBank/DDBJ whole genome shotgun (WGS) entry which is preliminary data.</text>
</comment>
<dbReference type="AlphaFoldDB" id="A0A9P4LEL1"/>
<dbReference type="EMBL" id="ML976614">
    <property type="protein sequence ID" value="KAF1851194.1"/>
    <property type="molecule type" value="Genomic_DNA"/>
</dbReference>
<dbReference type="PANTHER" id="PTHR42085:SF2">
    <property type="entry name" value="F-BOX DOMAIN-CONTAINING PROTEIN"/>
    <property type="match status" value="1"/>
</dbReference>
<feature type="non-terminal residue" evidence="1">
    <location>
        <position position="186"/>
    </location>
</feature>
<dbReference type="InterPro" id="IPR038883">
    <property type="entry name" value="AN11006-like"/>
</dbReference>
<keyword evidence="2" id="KW-1185">Reference proteome</keyword>
<feature type="non-terminal residue" evidence="1">
    <location>
        <position position="1"/>
    </location>
</feature>
<protein>
    <submittedName>
        <fullName evidence="1">Uncharacterized protein</fullName>
    </submittedName>
</protein>
<gene>
    <name evidence="1" type="ORF">K460DRAFT_242333</name>
</gene>
<reference evidence="1" key="1">
    <citation type="submission" date="2020-01" db="EMBL/GenBank/DDBJ databases">
        <authorList>
            <consortium name="DOE Joint Genome Institute"/>
            <person name="Haridas S."/>
            <person name="Albert R."/>
            <person name="Binder M."/>
            <person name="Bloem J."/>
            <person name="Labutti K."/>
            <person name="Salamov A."/>
            <person name="Andreopoulos B."/>
            <person name="Baker S.E."/>
            <person name="Barry K."/>
            <person name="Bills G."/>
            <person name="Bluhm B.H."/>
            <person name="Cannon C."/>
            <person name="Castanera R."/>
            <person name="Culley D.E."/>
            <person name="Daum C."/>
            <person name="Ezra D."/>
            <person name="Gonzalez J.B."/>
            <person name="Henrissat B."/>
            <person name="Kuo A."/>
            <person name="Liang C."/>
            <person name="Lipzen A."/>
            <person name="Lutzoni F."/>
            <person name="Magnuson J."/>
            <person name="Mondo S."/>
            <person name="Nolan M."/>
            <person name="Ohm R."/>
            <person name="Pangilinan J."/>
            <person name="Park H.-J."/>
            <person name="Ramirez L."/>
            <person name="Alfaro M."/>
            <person name="Sun H."/>
            <person name="Tritt A."/>
            <person name="Yoshinaga Y."/>
            <person name="Zwiers L.-H."/>
            <person name="Turgeon B.G."/>
            <person name="Goodwin S.B."/>
            <person name="Spatafora J.W."/>
            <person name="Crous P.W."/>
            <person name="Grigoriev I.V."/>
        </authorList>
    </citation>
    <scope>NUCLEOTIDE SEQUENCE</scope>
    <source>
        <strain evidence="1">CBS 394.84</strain>
    </source>
</reference>
<sequence length="186" mass="21947">FPLLSLPAELRNTIYRELLLTTIPLQLVHDRPFWPDITVPGKRIHPTILQASKRVCHEGLAVLYGENTWYIHIDKTLERYRADMRYLNPSFCLPPPLTTCMSQIRRIVMHAGSNDRTRTRYEIYRQLRNIGILMDSLQLFAIQFPNEHVLNKNKRVNVEWLEDIDVKELKGKHVWFPDGTMPDEGW</sequence>
<evidence type="ECO:0000313" key="2">
    <source>
        <dbReference type="Proteomes" id="UP000800039"/>
    </source>
</evidence>
<dbReference type="OrthoDB" id="62952at2759"/>